<organism evidence="2 3">
    <name type="scientific">Drosophila virilis</name>
    <name type="common">Fruit fly</name>
    <dbReference type="NCBI Taxonomy" id="7244"/>
    <lineage>
        <taxon>Eukaryota</taxon>
        <taxon>Metazoa</taxon>
        <taxon>Ecdysozoa</taxon>
        <taxon>Arthropoda</taxon>
        <taxon>Hexapoda</taxon>
        <taxon>Insecta</taxon>
        <taxon>Pterygota</taxon>
        <taxon>Neoptera</taxon>
        <taxon>Endopterygota</taxon>
        <taxon>Diptera</taxon>
        <taxon>Brachycera</taxon>
        <taxon>Muscomorpha</taxon>
        <taxon>Ephydroidea</taxon>
        <taxon>Drosophilidae</taxon>
        <taxon>Drosophila</taxon>
    </lineage>
</organism>
<protein>
    <submittedName>
        <fullName evidence="2">Uncharacterized protein</fullName>
    </submittedName>
</protein>
<dbReference type="OMA" id="SCVKAKP"/>
<feature type="signal peptide" evidence="1">
    <location>
        <begin position="1"/>
        <end position="18"/>
    </location>
</feature>
<dbReference type="KEGG" id="dvi:6623514"/>
<keyword evidence="3" id="KW-1185">Reference proteome</keyword>
<dbReference type="HOGENOM" id="CLU_2361890_0_0_1"/>
<evidence type="ECO:0000313" key="3">
    <source>
        <dbReference type="Proteomes" id="UP000008792"/>
    </source>
</evidence>
<sequence length="102" mass="11211">MRNYVWLLPLLILASAKAKPLVSFGLGVQAQRPYTSTYLPGETYYNNYYGIAGPVHHDGAYSRYPSSYPYAQPYPATYSPGQRFGAALDIGIGALSLTPFLL</sequence>
<dbReference type="InParanoid" id="B4LHY9"/>
<feature type="chain" id="PRO_5002816014" evidence="1">
    <location>
        <begin position="19"/>
        <end position="102"/>
    </location>
</feature>
<dbReference type="OrthoDB" id="7864826at2759"/>
<dbReference type="Proteomes" id="UP000008792">
    <property type="component" value="Unassembled WGS sequence"/>
</dbReference>
<evidence type="ECO:0000256" key="1">
    <source>
        <dbReference type="SAM" id="SignalP"/>
    </source>
</evidence>
<dbReference type="EMBL" id="CH940647">
    <property type="protein sequence ID" value="EDW68533.1"/>
    <property type="molecule type" value="Genomic_DNA"/>
</dbReference>
<evidence type="ECO:0000313" key="2">
    <source>
        <dbReference type="EMBL" id="EDW68533.1"/>
    </source>
</evidence>
<gene>
    <name evidence="2" type="primary">Dvir\GJ12649</name>
    <name evidence="2" type="ORF">Dvir_GJ12649</name>
</gene>
<dbReference type="eggNOG" id="ENOG502RJ1C">
    <property type="taxonomic scope" value="Eukaryota"/>
</dbReference>
<reference evidence="2 3" key="1">
    <citation type="journal article" date="2007" name="Nature">
        <title>Evolution of genes and genomes on the Drosophila phylogeny.</title>
        <authorList>
            <consortium name="Drosophila 12 Genomes Consortium"/>
            <person name="Clark A.G."/>
            <person name="Eisen M.B."/>
            <person name="Smith D.R."/>
            <person name="Bergman C.M."/>
            <person name="Oliver B."/>
            <person name="Markow T.A."/>
            <person name="Kaufman T.C."/>
            <person name="Kellis M."/>
            <person name="Gelbart W."/>
            <person name="Iyer V.N."/>
            <person name="Pollard D.A."/>
            <person name="Sackton T.B."/>
            <person name="Larracuente A.M."/>
            <person name="Singh N.D."/>
            <person name="Abad J.P."/>
            <person name="Abt D.N."/>
            <person name="Adryan B."/>
            <person name="Aguade M."/>
            <person name="Akashi H."/>
            <person name="Anderson W.W."/>
            <person name="Aquadro C.F."/>
            <person name="Ardell D.H."/>
            <person name="Arguello R."/>
            <person name="Artieri C.G."/>
            <person name="Barbash D.A."/>
            <person name="Barker D."/>
            <person name="Barsanti P."/>
            <person name="Batterham P."/>
            <person name="Batzoglou S."/>
            <person name="Begun D."/>
            <person name="Bhutkar A."/>
            <person name="Blanco E."/>
            <person name="Bosak S.A."/>
            <person name="Bradley R.K."/>
            <person name="Brand A.D."/>
            <person name="Brent M.R."/>
            <person name="Brooks A.N."/>
            <person name="Brown R.H."/>
            <person name="Butlin R.K."/>
            <person name="Caggese C."/>
            <person name="Calvi B.R."/>
            <person name="Bernardo de Carvalho A."/>
            <person name="Caspi A."/>
            <person name="Castrezana S."/>
            <person name="Celniker S.E."/>
            <person name="Chang J.L."/>
            <person name="Chapple C."/>
            <person name="Chatterji S."/>
            <person name="Chinwalla A."/>
            <person name="Civetta A."/>
            <person name="Clifton S.W."/>
            <person name="Comeron J.M."/>
            <person name="Costello J.C."/>
            <person name="Coyne J.A."/>
            <person name="Daub J."/>
            <person name="David R.G."/>
            <person name="Delcher A.L."/>
            <person name="Delehaunty K."/>
            <person name="Do C.B."/>
            <person name="Ebling H."/>
            <person name="Edwards K."/>
            <person name="Eickbush T."/>
            <person name="Evans J.D."/>
            <person name="Filipski A."/>
            <person name="Findeiss S."/>
            <person name="Freyhult E."/>
            <person name="Fulton L."/>
            <person name="Fulton R."/>
            <person name="Garcia A.C."/>
            <person name="Gardiner A."/>
            <person name="Garfield D.A."/>
            <person name="Garvin B.E."/>
            <person name="Gibson G."/>
            <person name="Gilbert D."/>
            <person name="Gnerre S."/>
            <person name="Godfrey J."/>
            <person name="Good R."/>
            <person name="Gotea V."/>
            <person name="Gravely B."/>
            <person name="Greenberg A.J."/>
            <person name="Griffiths-Jones S."/>
            <person name="Gross S."/>
            <person name="Guigo R."/>
            <person name="Gustafson E.A."/>
            <person name="Haerty W."/>
            <person name="Hahn M.W."/>
            <person name="Halligan D.L."/>
            <person name="Halpern A.L."/>
            <person name="Halter G.M."/>
            <person name="Han M.V."/>
            <person name="Heger A."/>
            <person name="Hillier L."/>
            <person name="Hinrichs A.S."/>
            <person name="Holmes I."/>
            <person name="Hoskins R.A."/>
            <person name="Hubisz M.J."/>
            <person name="Hultmark D."/>
            <person name="Huntley M.A."/>
            <person name="Jaffe D.B."/>
            <person name="Jagadeeshan S."/>
            <person name="Jeck W.R."/>
            <person name="Johnson J."/>
            <person name="Jones C.D."/>
            <person name="Jordan W.C."/>
            <person name="Karpen G.H."/>
            <person name="Kataoka E."/>
            <person name="Keightley P.D."/>
            <person name="Kheradpour P."/>
            <person name="Kirkness E.F."/>
            <person name="Koerich L.B."/>
            <person name="Kristiansen K."/>
            <person name="Kudrna D."/>
            <person name="Kulathinal R.J."/>
            <person name="Kumar S."/>
            <person name="Kwok R."/>
            <person name="Lander E."/>
            <person name="Langley C.H."/>
            <person name="Lapoint R."/>
            <person name="Lazzaro B.P."/>
            <person name="Lee S.J."/>
            <person name="Levesque L."/>
            <person name="Li R."/>
            <person name="Lin C.F."/>
            <person name="Lin M.F."/>
            <person name="Lindblad-Toh K."/>
            <person name="Llopart A."/>
            <person name="Long M."/>
            <person name="Low L."/>
            <person name="Lozovsky E."/>
            <person name="Lu J."/>
            <person name="Luo M."/>
            <person name="Machado C.A."/>
            <person name="Makalowski W."/>
            <person name="Marzo M."/>
            <person name="Matsuda M."/>
            <person name="Matzkin L."/>
            <person name="McAllister B."/>
            <person name="McBride C.S."/>
            <person name="McKernan B."/>
            <person name="McKernan K."/>
            <person name="Mendez-Lago M."/>
            <person name="Minx P."/>
            <person name="Mollenhauer M.U."/>
            <person name="Montooth K."/>
            <person name="Mount S.M."/>
            <person name="Mu X."/>
            <person name="Myers E."/>
            <person name="Negre B."/>
            <person name="Newfeld S."/>
            <person name="Nielsen R."/>
            <person name="Noor M.A."/>
            <person name="O'Grady P."/>
            <person name="Pachter L."/>
            <person name="Papaceit M."/>
            <person name="Parisi M.J."/>
            <person name="Parisi M."/>
            <person name="Parts L."/>
            <person name="Pedersen J.S."/>
            <person name="Pesole G."/>
            <person name="Phillippy A.M."/>
            <person name="Ponting C.P."/>
            <person name="Pop M."/>
            <person name="Porcelli D."/>
            <person name="Powell J.R."/>
            <person name="Prohaska S."/>
            <person name="Pruitt K."/>
            <person name="Puig M."/>
            <person name="Quesneville H."/>
            <person name="Ram K.R."/>
            <person name="Rand D."/>
            <person name="Rasmussen M.D."/>
            <person name="Reed L.K."/>
            <person name="Reenan R."/>
            <person name="Reily A."/>
            <person name="Remington K.A."/>
            <person name="Rieger T.T."/>
            <person name="Ritchie M.G."/>
            <person name="Robin C."/>
            <person name="Rogers Y.H."/>
            <person name="Rohde C."/>
            <person name="Rozas J."/>
            <person name="Rubenfield M.J."/>
            <person name="Ruiz A."/>
            <person name="Russo S."/>
            <person name="Salzberg S.L."/>
            <person name="Sanchez-Gracia A."/>
            <person name="Saranga D.J."/>
            <person name="Sato H."/>
            <person name="Schaeffer S.W."/>
            <person name="Schatz M.C."/>
            <person name="Schlenke T."/>
            <person name="Schwartz R."/>
            <person name="Segarra C."/>
            <person name="Singh R.S."/>
            <person name="Sirot L."/>
            <person name="Sirota M."/>
            <person name="Sisneros N.B."/>
            <person name="Smith C.D."/>
            <person name="Smith T.F."/>
            <person name="Spieth J."/>
            <person name="Stage D.E."/>
            <person name="Stark A."/>
            <person name="Stephan W."/>
            <person name="Strausberg R.L."/>
            <person name="Strempel S."/>
            <person name="Sturgill D."/>
            <person name="Sutton G."/>
            <person name="Sutton G.G."/>
            <person name="Tao W."/>
            <person name="Teichmann S."/>
            <person name="Tobari Y.N."/>
            <person name="Tomimura Y."/>
            <person name="Tsolas J.M."/>
            <person name="Valente V.L."/>
            <person name="Venter E."/>
            <person name="Venter J.C."/>
            <person name="Vicario S."/>
            <person name="Vieira F.G."/>
            <person name="Vilella A.J."/>
            <person name="Villasante A."/>
            <person name="Walenz B."/>
            <person name="Wang J."/>
            <person name="Wasserman M."/>
            <person name="Watts T."/>
            <person name="Wilson D."/>
            <person name="Wilson R.K."/>
            <person name="Wing R.A."/>
            <person name="Wolfner M.F."/>
            <person name="Wong A."/>
            <person name="Wong G.K."/>
            <person name="Wu C.I."/>
            <person name="Wu G."/>
            <person name="Yamamoto D."/>
            <person name="Yang H.P."/>
            <person name="Yang S.P."/>
            <person name="Yorke J.A."/>
            <person name="Yoshida K."/>
            <person name="Zdobnov E."/>
            <person name="Zhang P."/>
            <person name="Zhang Y."/>
            <person name="Zimin A.V."/>
            <person name="Baldwin J."/>
            <person name="Abdouelleil A."/>
            <person name="Abdulkadir J."/>
            <person name="Abebe A."/>
            <person name="Abera B."/>
            <person name="Abreu J."/>
            <person name="Acer S.C."/>
            <person name="Aftuck L."/>
            <person name="Alexander A."/>
            <person name="An P."/>
            <person name="Anderson E."/>
            <person name="Anderson S."/>
            <person name="Arachi H."/>
            <person name="Azer M."/>
            <person name="Bachantsang P."/>
            <person name="Barry A."/>
            <person name="Bayul T."/>
            <person name="Berlin A."/>
            <person name="Bessette D."/>
            <person name="Bloom T."/>
            <person name="Blye J."/>
            <person name="Boguslavskiy L."/>
            <person name="Bonnet C."/>
            <person name="Boukhgalter B."/>
            <person name="Bourzgui I."/>
            <person name="Brown A."/>
            <person name="Cahill P."/>
            <person name="Channer S."/>
            <person name="Cheshatsang Y."/>
            <person name="Chuda L."/>
            <person name="Citroen M."/>
            <person name="Collymore A."/>
            <person name="Cooke P."/>
            <person name="Costello M."/>
            <person name="D'Aco K."/>
            <person name="Daza R."/>
            <person name="De Haan G."/>
            <person name="DeGray S."/>
            <person name="DeMaso C."/>
            <person name="Dhargay N."/>
            <person name="Dooley K."/>
            <person name="Dooley E."/>
            <person name="Doricent M."/>
            <person name="Dorje P."/>
            <person name="Dorjee K."/>
            <person name="Dupes A."/>
            <person name="Elong R."/>
            <person name="Falk J."/>
            <person name="Farina A."/>
            <person name="Faro S."/>
            <person name="Ferguson D."/>
            <person name="Fisher S."/>
            <person name="Foley C.D."/>
            <person name="Franke A."/>
            <person name="Friedrich D."/>
            <person name="Gadbois L."/>
            <person name="Gearin G."/>
            <person name="Gearin C.R."/>
            <person name="Giannoukos G."/>
            <person name="Goode T."/>
            <person name="Graham J."/>
            <person name="Grandbois E."/>
            <person name="Grewal S."/>
            <person name="Gyaltsen K."/>
            <person name="Hafez N."/>
            <person name="Hagos B."/>
            <person name="Hall J."/>
            <person name="Henson C."/>
            <person name="Hollinger A."/>
            <person name="Honan T."/>
            <person name="Huard M.D."/>
            <person name="Hughes L."/>
            <person name="Hurhula B."/>
            <person name="Husby M.E."/>
            <person name="Kamat A."/>
            <person name="Kanga B."/>
            <person name="Kashin S."/>
            <person name="Khazanovich D."/>
            <person name="Kisner P."/>
            <person name="Lance K."/>
            <person name="Lara M."/>
            <person name="Lee W."/>
            <person name="Lennon N."/>
            <person name="Letendre F."/>
            <person name="LeVine R."/>
            <person name="Lipovsky A."/>
            <person name="Liu X."/>
            <person name="Liu J."/>
            <person name="Liu S."/>
            <person name="Lokyitsang T."/>
            <person name="Lokyitsang Y."/>
            <person name="Lubonja R."/>
            <person name="Lui A."/>
            <person name="MacDonald P."/>
            <person name="Magnisalis V."/>
            <person name="Maru K."/>
            <person name="Matthews C."/>
            <person name="McCusker W."/>
            <person name="McDonough S."/>
            <person name="Mehta T."/>
            <person name="Meldrim J."/>
            <person name="Meneus L."/>
            <person name="Mihai O."/>
            <person name="Mihalev A."/>
            <person name="Mihova T."/>
            <person name="Mittelman R."/>
            <person name="Mlenga V."/>
            <person name="Montmayeur A."/>
            <person name="Mulrain L."/>
            <person name="Navidi A."/>
            <person name="Naylor J."/>
            <person name="Negash T."/>
            <person name="Nguyen T."/>
            <person name="Nguyen N."/>
            <person name="Nicol R."/>
            <person name="Norbu C."/>
            <person name="Norbu N."/>
            <person name="Novod N."/>
            <person name="O'Neill B."/>
            <person name="Osman S."/>
            <person name="Markiewicz E."/>
            <person name="Oyono O.L."/>
            <person name="Patti C."/>
            <person name="Phunkhang P."/>
            <person name="Pierre F."/>
            <person name="Priest M."/>
            <person name="Raghuraman S."/>
            <person name="Rege F."/>
            <person name="Reyes R."/>
            <person name="Rise C."/>
            <person name="Rogov P."/>
            <person name="Ross K."/>
            <person name="Ryan E."/>
            <person name="Settipalli S."/>
            <person name="Shea T."/>
            <person name="Sherpa N."/>
            <person name="Shi L."/>
            <person name="Shih D."/>
            <person name="Sparrow T."/>
            <person name="Spaulding J."/>
            <person name="Stalker J."/>
            <person name="Stange-Thomann N."/>
            <person name="Stavropoulos S."/>
            <person name="Stone C."/>
            <person name="Strader C."/>
            <person name="Tesfaye S."/>
            <person name="Thomson T."/>
            <person name="Thoulutsang Y."/>
            <person name="Thoulutsang D."/>
            <person name="Topham K."/>
            <person name="Topping I."/>
            <person name="Tsamla T."/>
            <person name="Vassiliev H."/>
            <person name="Vo A."/>
            <person name="Wangchuk T."/>
            <person name="Wangdi T."/>
            <person name="Weiand M."/>
            <person name="Wilkinson J."/>
            <person name="Wilson A."/>
            <person name="Yadav S."/>
            <person name="Young G."/>
            <person name="Yu Q."/>
            <person name="Zembek L."/>
            <person name="Zhong D."/>
            <person name="Zimmer A."/>
            <person name="Zwirko Z."/>
            <person name="Jaffe D.B."/>
            <person name="Alvarez P."/>
            <person name="Brockman W."/>
            <person name="Butler J."/>
            <person name="Chin C."/>
            <person name="Gnerre S."/>
            <person name="Grabherr M."/>
            <person name="Kleber M."/>
            <person name="Mauceli E."/>
            <person name="MacCallum I."/>
        </authorList>
    </citation>
    <scope>NUCLEOTIDE SEQUENCE [LARGE SCALE GENOMIC DNA]</scope>
    <source>
        <strain evidence="3">Tucson 15010-1051.87</strain>
    </source>
</reference>
<accession>B4LHY9</accession>
<proteinExistence type="predicted"/>
<dbReference type="PhylomeDB" id="B4LHY9"/>
<dbReference type="AlphaFoldDB" id="B4LHY9"/>
<keyword evidence="1" id="KW-0732">Signal</keyword>
<name>B4LHY9_DROVI</name>